<evidence type="ECO:0000256" key="18">
    <source>
        <dbReference type="ARBA" id="ARBA00048679"/>
    </source>
</evidence>
<dbReference type="Pfam" id="PF23598">
    <property type="entry name" value="LRR_14"/>
    <property type="match status" value="2"/>
</dbReference>
<accession>A0ABR0VGU9</accession>
<evidence type="ECO:0000256" key="2">
    <source>
        <dbReference type="ARBA" id="ARBA00008684"/>
    </source>
</evidence>
<keyword evidence="7 19" id="KW-0812">Transmembrane</keyword>
<dbReference type="PANTHER" id="PTHR48053:SF59">
    <property type="entry name" value="PROTEIN KINASE DOMAIN-CONTAINING PROTEIN"/>
    <property type="match status" value="1"/>
</dbReference>
<dbReference type="InterPro" id="IPR001245">
    <property type="entry name" value="Ser-Thr/Tyr_kinase_cat_dom"/>
</dbReference>
<keyword evidence="5" id="KW-0433">Leucine-rich repeat</keyword>
<dbReference type="Gene3D" id="1.10.510.10">
    <property type="entry name" value="Transferase(Phosphotransferase) domain 1"/>
    <property type="match status" value="1"/>
</dbReference>
<keyword evidence="9" id="KW-0677">Repeat</keyword>
<dbReference type="Pfam" id="PF07714">
    <property type="entry name" value="PK_Tyr_Ser-Thr"/>
    <property type="match status" value="1"/>
</dbReference>
<dbReference type="InterPro" id="IPR032675">
    <property type="entry name" value="LRR_dom_sf"/>
</dbReference>
<comment type="catalytic activity">
    <reaction evidence="17">
        <text>L-threonyl-[protein] + ATP = O-phospho-L-threonyl-[protein] + ADP + H(+)</text>
        <dbReference type="Rhea" id="RHEA:46608"/>
        <dbReference type="Rhea" id="RHEA-COMP:11060"/>
        <dbReference type="Rhea" id="RHEA-COMP:11605"/>
        <dbReference type="ChEBI" id="CHEBI:15378"/>
        <dbReference type="ChEBI" id="CHEBI:30013"/>
        <dbReference type="ChEBI" id="CHEBI:30616"/>
        <dbReference type="ChEBI" id="CHEBI:61977"/>
        <dbReference type="ChEBI" id="CHEBI:456216"/>
        <dbReference type="EC" id="2.7.11.1"/>
    </reaction>
</comment>
<dbReference type="PANTHER" id="PTHR48053">
    <property type="entry name" value="LEUCINE RICH REPEAT FAMILY PROTEIN, EXPRESSED"/>
    <property type="match status" value="1"/>
</dbReference>
<dbReference type="InterPro" id="IPR013210">
    <property type="entry name" value="LRR_N_plant-typ"/>
</dbReference>
<dbReference type="InterPro" id="IPR000719">
    <property type="entry name" value="Prot_kinase_dom"/>
</dbReference>
<dbReference type="InterPro" id="IPR051716">
    <property type="entry name" value="Plant_RL_S/T_kinase"/>
</dbReference>
<protein>
    <recommendedName>
        <fullName evidence="3">non-specific serine/threonine protein kinase</fullName>
        <ecNumber evidence="3">2.7.11.1</ecNumber>
    </recommendedName>
</protein>
<dbReference type="EMBL" id="JABTTQ020001158">
    <property type="protein sequence ID" value="KAK6134394.1"/>
    <property type="molecule type" value="Genomic_DNA"/>
</dbReference>
<name>A0ABR0VGU9_REHGL</name>
<evidence type="ECO:0000256" key="5">
    <source>
        <dbReference type="ARBA" id="ARBA00022614"/>
    </source>
</evidence>
<dbReference type="PROSITE" id="PS00108">
    <property type="entry name" value="PROTEIN_KINASE_ST"/>
    <property type="match status" value="1"/>
</dbReference>
<sequence>MLLVICYPATICFGAASTLSMSSTDESSLLSIKARITSDPNNILTTNWSQGTPFCTWNGVTCSRRHSTRVTALDLFDMGLEGTIAQEIGNLSFLTYLDIGNNSFTGSIPDEIGNLSRLRVLIMSNNQLGGHIPTSLGLLTNLEMLDLSDNRLTGSVPWSSLLKISSLRVINVTRNYQLSGSLPVDMCGPGTRLENLRLSMNQFVGSIPESISRCGQLKIIIFSANNFTGSIPVNIGNLSQLQILALGRNQLSGTIPPSIGNLSNLNTLDFSWNRLQGIVPSEMGRLPNLTFLSLGLNRLHGDFPQSIFNLTSLQALSLTNNNLSGNLPLSIHQGLPNLQILYLADNQFSGKIPVSISNLSRLTNLDIGGNSFSGNIPITLGNLQQLQVLKLGSNQFTNNLSIPEQDFLTSLTYCKNLAFIGISTNPITGVLPKSLGSTNMSASLEDFKAFSCRISGAIPDEIGNLNNLVWLTLEDNELTGEIPTTLGRLKKLQGLSIRGNKLHGSIPPSFCNLENLYHLRLSINRLSGELPNCLGNLISLRRMYLGNNTFSSSIPSSLWSIQRLRTLSLYNNSFNGSLPPEIGSLSSMTGLHLSGNQLSGEIPSTIGQLSNLVNLTLSDNKFNGHIPESFADLISLEYLDLSHNNLSGPIPKSLESLSDLNYFNVSFNELTGEIPEGGHFANFTPDLFAGNIGLCGSSRFNVEACQMVNTTKSSRNNRLIRYILPTIASMIVVTAIIILLLRHYRRKSSSVPSDQSDLAVLERISYYDILKATCNLDIGNLIGKGSIGSVYKGTFSNEITLAIKVFDLDVQGAFKSFDTECQIMCSLRHRNLVKVITSCSNLDFKALVVEYMPNGNLEKWLYSPNCSSKITERLGIMIDVASAIEYLHQGYSSPIVHCDLKPSNILLDENMVARVGDFGIAKLLMEDQRMAQTKTLGTIGYMAPEYGSSGLVSTAVDVYSYGILLMETFTRKKPTDEMFLGELTMTKWVSDSFPSALMQIVDTELLNTDEEYSRADHDQRCLESIMRLAIDCTSDFPEERPKMEDVLVMLKKINIEVQDTKPRVR</sequence>
<keyword evidence="13 19" id="KW-1133">Transmembrane helix</keyword>
<evidence type="ECO:0000313" key="21">
    <source>
        <dbReference type="EMBL" id="KAK6134394.1"/>
    </source>
</evidence>
<evidence type="ECO:0000256" key="13">
    <source>
        <dbReference type="ARBA" id="ARBA00022989"/>
    </source>
</evidence>
<dbReference type="InterPro" id="IPR001611">
    <property type="entry name" value="Leu-rich_rpt"/>
</dbReference>
<evidence type="ECO:0000259" key="20">
    <source>
        <dbReference type="PROSITE" id="PS50011"/>
    </source>
</evidence>
<dbReference type="SMART" id="SM00365">
    <property type="entry name" value="LRR_SD22"/>
    <property type="match status" value="6"/>
</dbReference>
<evidence type="ECO:0000256" key="9">
    <source>
        <dbReference type="ARBA" id="ARBA00022737"/>
    </source>
</evidence>
<feature type="domain" description="Protein kinase" evidence="20">
    <location>
        <begin position="776"/>
        <end position="1053"/>
    </location>
</feature>
<keyword evidence="22" id="KW-1185">Reference proteome</keyword>
<keyword evidence="8" id="KW-0732">Signal</keyword>
<dbReference type="PRINTS" id="PR00019">
    <property type="entry name" value="LEURICHRPT"/>
</dbReference>
<dbReference type="PROSITE" id="PS51450">
    <property type="entry name" value="LRR"/>
    <property type="match status" value="2"/>
</dbReference>
<dbReference type="InterPro" id="IPR003591">
    <property type="entry name" value="Leu-rich_rpt_typical-subtyp"/>
</dbReference>
<dbReference type="SMART" id="SM00220">
    <property type="entry name" value="S_TKc"/>
    <property type="match status" value="1"/>
</dbReference>
<dbReference type="InterPro" id="IPR011009">
    <property type="entry name" value="Kinase-like_dom_sf"/>
</dbReference>
<keyword evidence="10" id="KW-0547">Nucleotide-binding</keyword>
<evidence type="ECO:0000256" key="1">
    <source>
        <dbReference type="ARBA" id="ARBA00004479"/>
    </source>
</evidence>
<evidence type="ECO:0000256" key="7">
    <source>
        <dbReference type="ARBA" id="ARBA00022692"/>
    </source>
</evidence>
<dbReference type="Pfam" id="PF00560">
    <property type="entry name" value="LRR_1"/>
    <property type="match status" value="8"/>
</dbReference>
<evidence type="ECO:0000256" key="16">
    <source>
        <dbReference type="ARBA" id="ARBA00023180"/>
    </source>
</evidence>
<dbReference type="Proteomes" id="UP001318860">
    <property type="component" value="Unassembled WGS sequence"/>
</dbReference>
<organism evidence="21 22">
    <name type="scientific">Rehmannia glutinosa</name>
    <name type="common">Chinese foxglove</name>
    <dbReference type="NCBI Taxonomy" id="99300"/>
    <lineage>
        <taxon>Eukaryota</taxon>
        <taxon>Viridiplantae</taxon>
        <taxon>Streptophyta</taxon>
        <taxon>Embryophyta</taxon>
        <taxon>Tracheophyta</taxon>
        <taxon>Spermatophyta</taxon>
        <taxon>Magnoliopsida</taxon>
        <taxon>eudicotyledons</taxon>
        <taxon>Gunneridae</taxon>
        <taxon>Pentapetalae</taxon>
        <taxon>asterids</taxon>
        <taxon>lamiids</taxon>
        <taxon>Lamiales</taxon>
        <taxon>Orobanchaceae</taxon>
        <taxon>Rehmannieae</taxon>
        <taxon>Rehmannia</taxon>
    </lineage>
</organism>
<feature type="transmembrane region" description="Helical" evidence="19">
    <location>
        <begin position="719"/>
        <end position="741"/>
    </location>
</feature>
<evidence type="ECO:0000256" key="8">
    <source>
        <dbReference type="ARBA" id="ARBA00022729"/>
    </source>
</evidence>
<gene>
    <name evidence="21" type="ORF">DH2020_031860</name>
</gene>
<dbReference type="Gene3D" id="3.30.200.20">
    <property type="entry name" value="Phosphorylase Kinase, domain 1"/>
    <property type="match status" value="1"/>
</dbReference>
<proteinExistence type="inferred from homology"/>
<keyword evidence="12" id="KW-0067">ATP-binding</keyword>
<dbReference type="SUPFAM" id="SSF56112">
    <property type="entry name" value="Protein kinase-like (PK-like)"/>
    <property type="match status" value="1"/>
</dbReference>
<evidence type="ECO:0000256" key="14">
    <source>
        <dbReference type="ARBA" id="ARBA00023136"/>
    </source>
</evidence>
<evidence type="ECO:0000256" key="11">
    <source>
        <dbReference type="ARBA" id="ARBA00022777"/>
    </source>
</evidence>
<keyword evidence="4" id="KW-0723">Serine/threonine-protein kinase</keyword>
<dbReference type="SUPFAM" id="SSF52047">
    <property type="entry name" value="RNI-like"/>
    <property type="match status" value="1"/>
</dbReference>
<keyword evidence="15" id="KW-0675">Receptor</keyword>
<evidence type="ECO:0000256" key="4">
    <source>
        <dbReference type="ARBA" id="ARBA00022527"/>
    </source>
</evidence>
<comment type="caution">
    <text evidence="21">The sequence shown here is derived from an EMBL/GenBank/DDBJ whole genome shotgun (WGS) entry which is preliminary data.</text>
</comment>
<evidence type="ECO:0000256" key="3">
    <source>
        <dbReference type="ARBA" id="ARBA00012513"/>
    </source>
</evidence>
<comment type="subcellular location">
    <subcellularLocation>
        <location evidence="1">Membrane</location>
        <topology evidence="1">Single-pass type I membrane protein</topology>
    </subcellularLocation>
</comment>
<evidence type="ECO:0000256" key="12">
    <source>
        <dbReference type="ARBA" id="ARBA00022840"/>
    </source>
</evidence>
<dbReference type="EC" id="2.7.11.1" evidence="3"/>
<comment type="catalytic activity">
    <reaction evidence="18">
        <text>L-seryl-[protein] + ATP = O-phospho-L-seryl-[protein] + ADP + H(+)</text>
        <dbReference type="Rhea" id="RHEA:17989"/>
        <dbReference type="Rhea" id="RHEA-COMP:9863"/>
        <dbReference type="Rhea" id="RHEA-COMP:11604"/>
        <dbReference type="ChEBI" id="CHEBI:15378"/>
        <dbReference type="ChEBI" id="CHEBI:29999"/>
        <dbReference type="ChEBI" id="CHEBI:30616"/>
        <dbReference type="ChEBI" id="CHEBI:83421"/>
        <dbReference type="ChEBI" id="CHEBI:456216"/>
        <dbReference type="EC" id="2.7.11.1"/>
    </reaction>
</comment>
<evidence type="ECO:0000256" key="17">
    <source>
        <dbReference type="ARBA" id="ARBA00047899"/>
    </source>
</evidence>
<keyword evidence="11" id="KW-0418">Kinase</keyword>
<dbReference type="InterPro" id="IPR055414">
    <property type="entry name" value="LRR_R13L4/SHOC2-like"/>
</dbReference>
<dbReference type="SUPFAM" id="SSF52058">
    <property type="entry name" value="L domain-like"/>
    <property type="match status" value="1"/>
</dbReference>
<comment type="similarity">
    <text evidence="2">Belongs to the protein kinase superfamily. Ser/Thr protein kinase family.</text>
</comment>
<evidence type="ECO:0000256" key="6">
    <source>
        <dbReference type="ARBA" id="ARBA00022679"/>
    </source>
</evidence>
<evidence type="ECO:0000256" key="19">
    <source>
        <dbReference type="SAM" id="Phobius"/>
    </source>
</evidence>
<dbReference type="CDD" id="cd14066">
    <property type="entry name" value="STKc_IRAK"/>
    <property type="match status" value="1"/>
</dbReference>
<dbReference type="Pfam" id="PF08263">
    <property type="entry name" value="LRRNT_2"/>
    <property type="match status" value="1"/>
</dbReference>
<dbReference type="Gene3D" id="3.80.10.10">
    <property type="entry name" value="Ribonuclease Inhibitor"/>
    <property type="match status" value="3"/>
</dbReference>
<keyword evidence="16" id="KW-0325">Glycoprotein</keyword>
<keyword evidence="6" id="KW-0808">Transferase</keyword>
<reference evidence="21 22" key="1">
    <citation type="journal article" date="2021" name="Comput. Struct. Biotechnol. J.">
        <title>De novo genome assembly of the potent medicinal plant Rehmannia glutinosa using nanopore technology.</title>
        <authorList>
            <person name="Ma L."/>
            <person name="Dong C."/>
            <person name="Song C."/>
            <person name="Wang X."/>
            <person name="Zheng X."/>
            <person name="Niu Y."/>
            <person name="Chen S."/>
            <person name="Feng W."/>
        </authorList>
    </citation>
    <scope>NUCLEOTIDE SEQUENCE [LARGE SCALE GENOMIC DNA]</scope>
    <source>
        <strain evidence="21">DH-2019</strain>
    </source>
</reference>
<dbReference type="InterPro" id="IPR008271">
    <property type="entry name" value="Ser/Thr_kinase_AS"/>
</dbReference>
<evidence type="ECO:0000256" key="15">
    <source>
        <dbReference type="ARBA" id="ARBA00023170"/>
    </source>
</evidence>
<keyword evidence="14 19" id="KW-0472">Membrane</keyword>
<evidence type="ECO:0000256" key="10">
    <source>
        <dbReference type="ARBA" id="ARBA00022741"/>
    </source>
</evidence>
<dbReference type="PROSITE" id="PS50011">
    <property type="entry name" value="PROTEIN_KINASE_DOM"/>
    <property type="match status" value="1"/>
</dbReference>
<evidence type="ECO:0000313" key="22">
    <source>
        <dbReference type="Proteomes" id="UP001318860"/>
    </source>
</evidence>
<dbReference type="SMART" id="SM00369">
    <property type="entry name" value="LRR_TYP"/>
    <property type="match status" value="12"/>
</dbReference>